<dbReference type="Gene3D" id="3.40.630.30">
    <property type="match status" value="1"/>
</dbReference>
<organism evidence="2 3">
    <name type="scientific">Nocardioides deserti</name>
    <dbReference type="NCBI Taxonomy" id="1588644"/>
    <lineage>
        <taxon>Bacteria</taxon>
        <taxon>Bacillati</taxon>
        <taxon>Actinomycetota</taxon>
        <taxon>Actinomycetes</taxon>
        <taxon>Propionibacteriales</taxon>
        <taxon>Nocardioidaceae</taxon>
        <taxon>Nocardioides</taxon>
    </lineage>
</organism>
<dbReference type="Proteomes" id="UP000604001">
    <property type="component" value="Unassembled WGS sequence"/>
</dbReference>
<keyword evidence="3" id="KW-1185">Reference proteome</keyword>
<dbReference type="SUPFAM" id="SSF55729">
    <property type="entry name" value="Acyl-CoA N-acyltransferases (Nat)"/>
    <property type="match status" value="2"/>
</dbReference>
<evidence type="ECO:0000313" key="3">
    <source>
        <dbReference type="Proteomes" id="UP000604001"/>
    </source>
</evidence>
<dbReference type="Pfam" id="PF00583">
    <property type="entry name" value="Acetyltransf_1"/>
    <property type="match status" value="1"/>
</dbReference>
<protein>
    <submittedName>
        <fullName evidence="2">GNAT family N-acetyltransferase</fullName>
    </submittedName>
</protein>
<dbReference type="PROSITE" id="PS51186">
    <property type="entry name" value="GNAT"/>
    <property type="match status" value="1"/>
</dbReference>
<dbReference type="CDD" id="cd04301">
    <property type="entry name" value="NAT_SF"/>
    <property type="match status" value="1"/>
</dbReference>
<reference evidence="2 3" key="1">
    <citation type="submission" date="2020-08" db="EMBL/GenBank/DDBJ databases">
        <title>novel species in genus Nocardioides.</title>
        <authorList>
            <person name="Zhang G."/>
        </authorList>
    </citation>
    <scope>NUCLEOTIDE SEQUENCE [LARGE SCALE GENOMIC DNA]</scope>
    <source>
        <strain evidence="2 3">SC8A-24</strain>
    </source>
</reference>
<gene>
    <name evidence="2" type="ORF">H7344_12635</name>
</gene>
<dbReference type="RefSeq" id="WP_186346384.1">
    <property type="nucleotide sequence ID" value="NZ_BMMR01000004.1"/>
</dbReference>
<feature type="domain" description="N-acetyltransferase" evidence="1">
    <location>
        <begin position="9"/>
        <end position="171"/>
    </location>
</feature>
<evidence type="ECO:0000259" key="1">
    <source>
        <dbReference type="PROSITE" id="PS51186"/>
    </source>
</evidence>
<dbReference type="EMBL" id="JACMYC010000006">
    <property type="protein sequence ID" value="MBC2961143.1"/>
    <property type="molecule type" value="Genomic_DNA"/>
</dbReference>
<name>A0ABR6UAJ2_9ACTN</name>
<comment type="caution">
    <text evidence="2">The sequence shown here is derived from an EMBL/GenBank/DDBJ whole genome shotgun (WGS) entry which is preliminary data.</text>
</comment>
<dbReference type="InterPro" id="IPR016181">
    <property type="entry name" value="Acyl_CoA_acyltransferase"/>
</dbReference>
<dbReference type="InterPro" id="IPR000182">
    <property type="entry name" value="GNAT_dom"/>
</dbReference>
<sequence length="349" mass="37951">MTEHGSGRLRIVPVDPFDDAALEAWHAVYVAAAVFGYEDTAAPWQLEEARVLLQEPTSDTWGAAWAGVLGDGPGAPVVAAGWMETPLRDNLERADVEVHVLPGHRRRGHGTAMLQHLERVARERGRSILLTEAHHTYAAGPAGAGEPGPEFARARGFTLGLGDVQRELRLPVAEERLDRLAAEAAPHGTAYTLRSWVGPVPDELLAGWAEVTASLMTEAPVGDLALEPELPDPDGVRERERVVARQGRTTYNTAALDADGAVVAYTDLATTVHEPGRAYQWGTLVRRAHRGHRLGLAVKVANLRLLQAQRPDITRVTTYNAEVNDHMIGVNELLGFRPVARLAELQKIL</sequence>
<proteinExistence type="predicted"/>
<accession>A0ABR6UAJ2</accession>
<evidence type="ECO:0000313" key="2">
    <source>
        <dbReference type="EMBL" id="MBC2961143.1"/>
    </source>
</evidence>